<evidence type="ECO:0000313" key="1">
    <source>
        <dbReference type="EMBL" id="ODS24716.1"/>
    </source>
</evidence>
<proteinExistence type="predicted"/>
<dbReference type="AlphaFoldDB" id="A0A1D2QT21"/>
<organism evidence="1 2">
    <name type="scientific">Candidatus Endobugula sertula</name>
    <name type="common">Bugula neritina bacterial symbiont</name>
    <dbReference type="NCBI Taxonomy" id="62101"/>
    <lineage>
        <taxon>Bacteria</taxon>
        <taxon>Pseudomonadati</taxon>
        <taxon>Pseudomonadota</taxon>
        <taxon>Gammaproteobacteria</taxon>
        <taxon>Cellvibrionales</taxon>
        <taxon>Cellvibrionaceae</taxon>
        <taxon>Candidatus Endobugula</taxon>
    </lineage>
</organism>
<sequence>MTVIPASQMLLMRKRRHLCGLMKEQRWDEVSLIEGELFNEINTAVQDPQRSPKELLAELRSVISVYKELSALCHLYGKQIIQ</sequence>
<dbReference type="Proteomes" id="UP000242502">
    <property type="component" value="Unassembled WGS sequence"/>
</dbReference>
<dbReference type="EMBL" id="MDLC01000005">
    <property type="protein sequence ID" value="ODS24716.1"/>
    <property type="molecule type" value="Genomic_DNA"/>
</dbReference>
<evidence type="ECO:0000313" key="2">
    <source>
        <dbReference type="Proteomes" id="UP000242502"/>
    </source>
</evidence>
<reference evidence="1 2" key="1">
    <citation type="journal article" date="2016" name="Appl. Environ. Microbiol.">
        <title>Lack of Overt Genome Reduction in the Bryostatin-Producing Bryozoan Symbiont "Candidatus Endobugula sertula".</title>
        <authorList>
            <person name="Miller I.J."/>
            <person name="Vanee N."/>
            <person name="Fong S.S."/>
            <person name="Lim-Fong G.E."/>
            <person name="Kwan J.C."/>
        </authorList>
    </citation>
    <scope>NUCLEOTIDE SEQUENCE [LARGE SCALE GENOMIC DNA]</scope>
    <source>
        <strain evidence="1">AB1-4</strain>
    </source>
</reference>
<gene>
    <name evidence="1" type="ORF">AB835_02270</name>
</gene>
<accession>A0A1D2QT21</accession>
<name>A0A1D2QT21_9GAMM</name>
<protein>
    <submittedName>
        <fullName evidence="1">Uncharacterized protein</fullName>
    </submittedName>
</protein>
<comment type="caution">
    <text evidence="1">The sequence shown here is derived from an EMBL/GenBank/DDBJ whole genome shotgun (WGS) entry which is preliminary data.</text>
</comment>